<feature type="binding site" evidence="12">
    <location>
        <position position="105"/>
    </location>
    <ligand>
        <name>D-threo-isocitrate</name>
        <dbReference type="ChEBI" id="CHEBI:15562"/>
    </ligand>
</feature>
<keyword evidence="5 17" id="KW-0816">Tricarboxylic acid cycle</keyword>
<keyword evidence="8 13" id="KW-0521">NADP</keyword>
<dbReference type="EMBL" id="NJBO01000008">
    <property type="protein sequence ID" value="TKJ42896.1"/>
    <property type="molecule type" value="Genomic_DNA"/>
</dbReference>
<evidence type="ECO:0000256" key="14">
    <source>
        <dbReference type="PIRSR" id="PIRSR604439-3"/>
    </source>
</evidence>
<feature type="modified residue" description="Phosphoserine" evidence="16">
    <location>
        <position position="103"/>
    </location>
</feature>
<organism evidence="19 20">
    <name type="scientific">candidate division TA06 bacterium B3_TA06</name>
    <dbReference type="NCBI Taxonomy" id="2012487"/>
    <lineage>
        <taxon>Bacteria</taxon>
        <taxon>Bacteria division TA06</taxon>
    </lineage>
</organism>
<keyword evidence="4 17" id="KW-0329">Glyoxylate bypass</keyword>
<keyword evidence="7 14" id="KW-0460">Magnesium</keyword>
<dbReference type="InterPro" id="IPR004439">
    <property type="entry name" value="Isocitrate_DH_NADP_dimer_prok"/>
</dbReference>
<dbReference type="InterPro" id="IPR019818">
    <property type="entry name" value="IsoCit/isopropylmalate_DH_CS"/>
</dbReference>
<evidence type="ECO:0000256" key="3">
    <source>
        <dbReference type="ARBA" id="ARBA00011738"/>
    </source>
</evidence>
<dbReference type="NCBIfam" id="TIGR00183">
    <property type="entry name" value="prok_nadp_idh"/>
    <property type="match status" value="1"/>
</dbReference>
<feature type="site" description="Critical for catalysis" evidence="15">
    <location>
        <position position="217"/>
    </location>
</feature>
<dbReference type="InterPro" id="IPR024084">
    <property type="entry name" value="IsoPropMal-DH-like_dom"/>
</dbReference>
<dbReference type="Proteomes" id="UP000317778">
    <property type="component" value="Unassembled WGS sequence"/>
</dbReference>
<dbReference type="SUPFAM" id="SSF53659">
    <property type="entry name" value="Isocitrate/Isopropylmalate dehydrogenase-like"/>
    <property type="match status" value="1"/>
</dbReference>
<feature type="modified residue" description="N6-succinyllysine" evidence="16">
    <location>
        <position position="229"/>
    </location>
</feature>
<evidence type="ECO:0000256" key="15">
    <source>
        <dbReference type="PIRSR" id="PIRSR604439-4"/>
    </source>
</evidence>
<sequence>MNPEKITVKDGELQIPDNPIIPFIEGDGIGPDITSASMHVWNAAVERVYGGKCRIEWKEIYAGEKAFEKIGSYLPDKTVDAIREHIVAIKGPLTTPVGGGFRSLNVSLRQILDLYACVRPVSWIKGVPSPVRHPEKLDVVIFRENTEDVYAGIEWVQGSEEAAKIINFIKDEMGKEIRPDSGIGIKPISVTGTKRLVRKAIRHAIDNNRSSVTIVHKGNIMKYTEGAFKIWGYELALEEFRDQVITEVELWDQVMADDGVTPVTKEGAYASLRGGKPAGDPNGRIVIKDRIADQTFQQVLLRPDEYDVMAMPNLNGDYLSDACAAQVGGLGLAPGANIGDYTALFEATHGTAPKYRGMDKVNPGSLLLSGVMMLEYLGWKEAAQAIRAALERTILERTVTYDLARQLEGVQPVKTSEFAKAIVANLP</sequence>
<protein>
    <recommendedName>
        <fullName evidence="17">Isocitrate dehydrogenase [NADP]</fullName>
        <ecNumber evidence="17">1.1.1.42</ecNumber>
    </recommendedName>
</protein>
<feature type="domain" description="Isopropylmalate dehydrogenase-like" evidence="18">
    <location>
        <begin position="20"/>
        <end position="422"/>
    </location>
</feature>
<feature type="binding site" evidence="13">
    <location>
        <position position="362"/>
    </location>
    <ligand>
        <name>NADP(+)</name>
        <dbReference type="ChEBI" id="CHEBI:58349"/>
    </ligand>
</feature>
<gene>
    <name evidence="19" type="ORF">CEE36_06420</name>
</gene>
<evidence type="ECO:0000256" key="2">
    <source>
        <dbReference type="ARBA" id="ARBA00007769"/>
    </source>
</evidence>
<evidence type="ECO:0000256" key="12">
    <source>
        <dbReference type="PIRSR" id="PIRSR604439-1"/>
    </source>
</evidence>
<dbReference type="Pfam" id="PF00180">
    <property type="entry name" value="Iso_dh"/>
    <property type="match status" value="1"/>
</dbReference>
<dbReference type="NCBIfam" id="NF005425">
    <property type="entry name" value="PRK07006.1"/>
    <property type="match status" value="1"/>
</dbReference>
<dbReference type="GO" id="GO:0006099">
    <property type="term" value="P:tricarboxylic acid cycle"/>
    <property type="evidence" value="ECO:0007669"/>
    <property type="project" value="UniProtKB-UniRule"/>
</dbReference>
<feature type="binding site" evidence="13">
    <location>
        <begin position="349"/>
        <end position="355"/>
    </location>
    <ligand>
        <name>NADP(+)</name>
        <dbReference type="ChEBI" id="CHEBI:58349"/>
    </ligand>
</feature>
<dbReference type="EC" id="1.1.1.42" evidence="17"/>
<evidence type="ECO:0000256" key="1">
    <source>
        <dbReference type="ARBA" id="ARBA00001936"/>
    </source>
</evidence>
<proteinExistence type="inferred from homology"/>
<feature type="binding site" evidence="14">
    <location>
        <position position="317"/>
    </location>
    <ligand>
        <name>Mg(2+)</name>
        <dbReference type="ChEBI" id="CHEBI:18420"/>
    </ligand>
</feature>
<evidence type="ECO:0000256" key="9">
    <source>
        <dbReference type="ARBA" id="ARBA00023002"/>
    </source>
</evidence>
<evidence type="ECO:0000256" key="16">
    <source>
        <dbReference type="PIRSR" id="PIRSR604439-5"/>
    </source>
</evidence>
<feature type="binding site" evidence="12">
    <location>
        <position position="143"/>
    </location>
    <ligand>
        <name>D-threo-isocitrate</name>
        <dbReference type="ChEBI" id="CHEBI:15562"/>
    </ligand>
</feature>
<name>A0A532V6S5_UNCT6</name>
<dbReference type="SMART" id="SM01329">
    <property type="entry name" value="Iso_dh"/>
    <property type="match status" value="1"/>
</dbReference>
<evidence type="ECO:0000256" key="13">
    <source>
        <dbReference type="PIRSR" id="PIRSR604439-2"/>
    </source>
</evidence>
<feature type="binding site" evidence="12">
    <location>
        <position position="103"/>
    </location>
    <ligand>
        <name>D-threo-isocitrate</name>
        <dbReference type="ChEBI" id="CHEBI:15562"/>
    </ligand>
</feature>
<evidence type="ECO:0000256" key="7">
    <source>
        <dbReference type="ARBA" id="ARBA00022842"/>
    </source>
</evidence>
<dbReference type="GO" id="GO:0004450">
    <property type="term" value="F:isocitrate dehydrogenase (NADP+) activity"/>
    <property type="evidence" value="ECO:0007669"/>
    <property type="project" value="UniProtKB-UniRule"/>
</dbReference>
<evidence type="ECO:0000256" key="10">
    <source>
        <dbReference type="ARBA" id="ARBA00023211"/>
    </source>
</evidence>
<comment type="cofactor">
    <cofactor evidence="14">
        <name>Mg(2+)</name>
        <dbReference type="ChEBI" id="CHEBI:18420"/>
    </cofactor>
    <cofactor evidence="14">
        <name>Mn(2+)</name>
        <dbReference type="ChEBI" id="CHEBI:29035"/>
    </cofactor>
    <text evidence="14">Binds 1 Mg(2+) or Mn(2+) ion per subunit.</text>
</comment>
<feature type="binding site" evidence="13">
    <location>
        <position position="405"/>
    </location>
    <ligand>
        <name>NADP(+)</name>
        <dbReference type="ChEBI" id="CHEBI:58349"/>
    </ligand>
</feature>
<evidence type="ECO:0000256" key="11">
    <source>
        <dbReference type="ARBA" id="ARBA00023554"/>
    </source>
</evidence>
<evidence type="ECO:0000313" key="20">
    <source>
        <dbReference type="Proteomes" id="UP000317778"/>
    </source>
</evidence>
<evidence type="ECO:0000256" key="5">
    <source>
        <dbReference type="ARBA" id="ARBA00022532"/>
    </source>
</evidence>
<dbReference type="GO" id="GO:0051287">
    <property type="term" value="F:NAD binding"/>
    <property type="evidence" value="ECO:0007669"/>
    <property type="project" value="InterPro"/>
</dbReference>
<feature type="modified residue" description="N6-succinyllysine" evidence="16">
    <location>
        <position position="90"/>
    </location>
</feature>
<comment type="caution">
    <text evidence="19">The sequence shown here is derived from an EMBL/GenBank/DDBJ whole genome shotgun (WGS) entry which is preliminary data.</text>
</comment>
<dbReference type="PANTHER" id="PTHR43504">
    <property type="entry name" value="ISOCITRATE DEHYDROGENASE [NADP]"/>
    <property type="match status" value="1"/>
</dbReference>
<feature type="binding site" evidence="12">
    <location>
        <position position="109"/>
    </location>
    <ligand>
        <name>D-threo-isocitrate</name>
        <dbReference type="ChEBI" id="CHEBI:15562"/>
    </ligand>
</feature>
<dbReference type="PANTHER" id="PTHR43504:SF1">
    <property type="entry name" value="ISOCITRATE DEHYDROGENASE [NADP]"/>
    <property type="match status" value="1"/>
</dbReference>
<reference evidence="19 20" key="1">
    <citation type="submission" date="2017-06" db="EMBL/GenBank/DDBJ databases">
        <title>Novel microbial phyla capable of carbon fixation and sulfur reduction in deep-sea sediments.</title>
        <authorList>
            <person name="Huang J."/>
            <person name="Baker B."/>
            <person name="Wang Y."/>
        </authorList>
    </citation>
    <scope>NUCLEOTIDE SEQUENCE [LARGE SCALE GENOMIC DNA]</scope>
    <source>
        <strain evidence="19">B3_TA06</strain>
    </source>
</reference>
<keyword evidence="6 17" id="KW-0479">Metal-binding</keyword>
<keyword evidence="9 19" id="KW-0560">Oxidoreductase</keyword>
<dbReference type="GO" id="GO:0000287">
    <property type="term" value="F:magnesium ion binding"/>
    <property type="evidence" value="ECO:0007669"/>
    <property type="project" value="InterPro"/>
</dbReference>
<feature type="binding site" evidence="13">
    <location>
        <position position="401"/>
    </location>
    <ligand>
        <name>NADP(+)</name>
        <dbReference type="ChEBI" id="CHEBI:58349"/>
    </ligand>
</feature>
<dbReference type="AlphaFoldDB" id="A0A532V6S5"/>
<dbReference type="PROSITE" id="PS00470">
    <property type="entry name" value="IDH_IMDH"/>
    <property type="match status" value="1"/>
</dbReference>
<dbReference type="Gene3D" id="3.40.718.10">
    <property type="entry name" value="Isopropylmalate Dehydrogenase"/>
    <property type="match status" value="1"/>
</dbReference>
<evidence type="ECO:0000256" key="6">
    <source>
        <dbReference type="ARBA" id="ARBA00022723"/>
    </source>
</evidence>
<comment type="subunit">
    <text evidence="3">Homodimer.</text>
</comment>
<comment type="catalytic activity">
    <reaction evidence="11">
        <text>D-threo-isocitrate + NADP(+) = 2-oxoglutarate + CO2 + NADPH</text>
        <dbReference type="Rhea" id="RHEA:19629"/>
        <dbReference type="ChEBI" id="CHEBI:15562"/>
        <dbReference type="ChEBI" id="CHEBI:16526"/>
        <dbReference type="ChEBI" id="CHEBI:16810"/>
        <dbReference type="ChEBI" id="CHEBI:57783"/>
        <dbReference type="ChEBI" id="CHEBI:58349"/>
        <dbReference type="EC" id="1.1.1.42"/>
    </reaction>
</comment>
<evidence type="ECO:0000256" key="17">
    <source>
        <dbReference type="RuleBase" id="RU004446"/>
    </source>
</evidence>
<evidence type="ECO:0000313" key="19">
    <source>
        <dbReference type="EMBL" id="TKJ42896.1"/>
    </source>
</evidence>
<evidence type="ECO:0000256" key="8">
    <source>
        <dbReference type="ARBA" id="ARBA00022857"/>
    </source>
</evidence>
<keyword evidence="10 14" id="KW-0464">Manganese</keyword>
<feature type="binding site" evidence="12">
    <location>
        <position position="119"/>
    </location>
    <ligand>
        <name>D-threo-isocitrate</name>
        <dbReference type="ChEBI" id="CHEBI:15562"/>
    </ligand>
</feature>
<comment type="similarity">
    <text evidence="2">Belongs to the isocitrate and isopropylmalate dehydrogenases family.</text>
</comment>
<dbReference type="GO" id="GO:0006097">
    <property type="term" value="P:glyoxylate cycle"/>
    <property type="evidence" value="ECO:0007669"/>
    <property type="project" value="UniProtKB-KW"/>
</dbReference>
<evidence type="ECO:0000259" key="18">
    <source>
        <dbReference type="SMART" id="SM01329"/>
    </source>
</evidence>
<accession>A0A532V6S5</accession>
<comment type="cofactor">
    <cofactor evidence="1">
        <name>Mn(2+)</name>
        <dbReference type="ChEBI" id="CHEBI:29035"/>
    </cofactor>
</comment>
<feature type="binding site" evidence="13">
    <location>
        <position position="94"/>
    </location>
    <ligand>
        <name>NADP(+)</name>
        <dbReference type="ChEBI" id="CHEBI:58349"/>
    </ligand>
</feature>
<feature type="site" description="Critical for catalysis" evidence="15">
    <location>
        <position position="150"/>
    </location>
</feature>
<evidence type="ECO:0000256" key="4">
    <source>
        <dbReference type="ARBA" id="ARBA00022435"/>
    </source>
</evidence>